<organism evidence="9 10">
    <name type="scientific">Anser cygnoides</name>
    <name type="common">Swan goose</name>
    <dbReference type="NCBI Taxonomy" id="8845"/>
    <lineage>
        <taxon>Eukaryota</taxon>
        <taxon>Metazoa</taxon>
        <taxon>Chordata</taxon>
        <taxon>Craniata</taxon>
        <taxon>Vertebrata</taxon>
        <taxon>Euteleostomi</taxon>
        <taxon>Archelosauria</taxon>
        <taxon>Archosauria</taxon>
        <taxon>Dinosauria</taxon>
        <taxon>Saurischia</taxon>
        <taxon>Theropoda</taxon>
        <taxon>Coelurosauria</taxon>
        <taxon>Aves</taxon>
        <taxon>Neognathae</taxon>
        <taxon>Galloanserae</taxon>
        <taxon>Anseriformes</taxon>
        <taxon>Anatidae</taxon>
        <taxon>Anserinae</taxon>
        <taxon>Anser</taxon>
    </lineage>
</organism>
<evidence type="ECO:0000256" key="7">
    <source>
        <dbReference type="RuleBase" id="RU361156"/>
    </source>
</evidence>
<evidence type="ECO:0000256" key="5">
    <source>
        <dbReference type="ARBA" id="ARBA00054649"/>
    </source>
</evidence>
<protein>
    <recommendedName>
        <fullName evidence="7">Carboxypeptidase</fullName>
        <ecNumber evidence="7">3.4.16.-</ecNumber>
    </recommendedName>
</protein>
<keyword evidence="2 7" id="KW-0121">Carboxypeptidase</keyword>
<dbReference type="PROSITE" id="PS00560">
    <property type="entry name" value="CARBOXYPEPT_SER_HIS"/>
    <property type="match status" value="1"/>
</dbReference>
<sequence>MGAAPSGTGGSHLCSAGPPGCSREPHAPCPTQTLPVSPRGNPSPPHFCARGGQIPTAVFHLDHPDALGGGEDVDDGVERAGGGQAAGAGPHVLAVDDDVHVGGAVGPRGVQHADAAAPGGGGQRVGPVQLVQEVAVAPGPAAPHQLVAGDAHPLDQQLGRPERAPRPRRLLAVRRHAVVAAGDGEDPGVAQADQVGQRVLGHGGQALRVAGRQPHAQVPAPARLLLLDLHQEDLPGRQRLLAEAQRVGEALHARGAGARGVQPDVGAVHAVEAGGGAPRGCRLRHGPAAIFTRPGRLRAAAAARGRGVLVLGAGGAAGRGEAGAGAGAGTGTGMVPAVLCALLLLLGPGLAAPPGHEVRFLPGLPKQAAFRHFSGHLRAGPAARLHYWFVEAQSDPRGSPVVLWLNGGPGCSSMEGFLKEHGPFLVQPDGVSLKYNDYAWNKIANMLYLESPAGVGFSYSEDKKYATNDTEVAHNNYLALKEFFRLFPEYSKNDLFLTGESYGGVYIPTLAEWVMQDPSLNLKGIAVGNGLSSYEINDNSLVYFAYYHGLLGTQLWKDLQTFCCSQGKCNFHDNSNLNCTLKMEEMIQIVEESGLNIYNLYAPCAGGVPGSMRYEGDYLVTHDLGNSFIRMPMRFSWRQNLFRMPVARKKVRMDPPCTNSTAPTMYLNSPEVRKALHIPPEAPEWQVCSFEVNRSYKRLYMQMTEQYLKLLGAMKYRILVYNGDVDMACNFLGDEWFVDSLCQKVQVSRRPWLYTEGGENQIGGFVKEFTNIAFLTVKGAGHMVPTDQPLAAFTVFSRFIKNEPY</sequence>
<dbReference type="SUPFAM" id="SSF53474">
    <property type="entry name" value="alpha/beta-Hydrolases"/>
    <property type="match status" value="1"/>
</dbReference>
<dbReference type="GO" id="GO:0031647">
    <property type="term" value="P:regulation of protein stability"/>
    <property type="evidence" value="ECO:0007669"/>
    <property type="project" value="UniProtKB-ARBA"/>
</dbReference>
<dbReference type="InterPro" id="IPR029058">
    <property type="entry name" value="AB_hydrolase_fold"/>
</dbReference>
<dbReference type="PROSITE" id="PS00131">
    <property type="entry name" value="CARBOXYPEPT_SER_SER"/>
    <property type="match status" value="1"/>
</dbReference>
<feature type="region of interest" description="Disordered" evidence="8">
    <location>
        <begin position="1"/>
        <end position="51"/>
    </location>
</feature>
<dbReference type="PANTHER" id="PTHR11802">
    <property type="entry name" value="SERINE PROTEASE FAMILY S10 SERINE CARBOXYPEPTIDASE"/>
    <property type="match status" value="1"/>
</dbReference>
<dbReference type="GO" id="GO:0004185">
    <property type="term" value="F:serine-type carboxypeptidase activity"/>
    <property type="evidence" value="ECO:0007669"/>
    <property type="project" value="UniProtKB-UniRule"/>
</dbReference>
<keyword evidence="4 7" id="KW-0378">Hydrolase</keyword>
<dbReference type="GO" id="GO:0006508">
    <property type="term" value="P:proteolysis"/>
    <property type="evidence" value="ECO:0007669"/>
    <property type="project" value="UniProtKB-KW"/>
</dbReference>
<evidence type="ECO:0000313" key="10">
    <source>
        <dbReference type="Proteomes" id="UP000694521"/>
    </source>
</evidence>
<dbReference type="Proteomes" id="UP000694521">
    <property type="component" value="Unplaced"/>
</dbReference>
<evidence type="ECO:0000256" key="3">
    <source>
        <dbReference type="ARBA" id="ARBA00022670"/>
    </source>
</evidence>
<evidence type="ECO:0000256" key="4">
    <source>
        <dbReference type="ARBA" id="ARBA00022801"/>
    </source>
</evidence>
<dbReference type="InterPro" id="IPR033124">
    <property type="entry name" value="Ser_caboxypep_his_AS"/>
</dbReference>
<dbReference type="Gene3D" id="3.40.50.1820">
    <property type="entry name" value="alpha/beta hydrolase"/>
    <property type="match status" value="1"/>
</dbReference>
<comment type="function">
    <text evidence="5">Protective protein appears to be essential for both the activity of beta-galactosidase and neuraminidase, it associates with these enzymes and exerts a protective function necessary for their stability and activity. This protein is also a carboxypeptidase and can deamidate tachykinins.</text>
</comment>
<dbReference type="Pfam" id="PF00450">
    <property type="entry name" value="Peptidase_S10"/>
    <property type="match status" value="1"/>
</dbReference>
<dbReference type="PRINTS" id="PR00724">
    <property type="entry name" value="CRBOXYPTASEC"/>
</dbReference>
<comment type="subunit">
    <text evidence="6">Heterodimer of a 32 kDa chain and a 20 kDa chain; disulfide-linked.</text>
</comment>
<evidence type="ECO:0000256" key="2">
    <source>
        <dbReference type="ARBA" id="ARBA00022645"/>
    </source>
</evidence>
<dbReference type="EC" id="3.4.16.-" evidence="7"/>
<comment type="similarity">
    <text evidence="1 7">Belongs to the peptidase S10 family.</text>
</comment>
<dbReference type="GO" id="GO:1904715">
    <property type="term" value="P:negative regulation of chaperone-mediated autophagy"/>
    <property type="evidence" value="ECO:0007669"/>
    <property type="project" value="UniProtKB-ARBA"/>
</dbReference>
<dbReference type="AlphaFoldDB" id="A0A8B9EKD5"/>
<name>A0A8B9EKD5_ANSCY</name>
<evidence type="ECO:0000313" key="9">
    <source>
        <dbReference type="Ensembl" id="ENSACDP00005023032.1"/>
    </source>
</evidence>
<dbReference type="PANTHER" id="PTHR11802:SF502">
    <property type="entry name" value="LYSOSOMAL PROTECTIVE PROTEIN"/>
    <property type="match status" value="1"/>
</dbReference>
<keyword evidence="10" id="KW-1185">Reference proteome</keyword>
<proteinExistence type="inferred from homology"/>
<dbReference type="InterPro" id="IPR001563">
    <property type="entry name" value="Peptidase_S10"/>
</dbReference>
<evidence type="ECO:0000256" key="8">
    <source>
        <dbReference type="SAM" id="MobiDB-lite"/>
    </source>
</evidence>
<evidence type="ECO:0000256" key="6">
    <source>
        <dbReference type="ARBA" id="ARBA00061741"/>
    </source>
</evidence>
<dbReference type="Ensembl" id="ENSACDT00005027540.1">
    <property type="protein sequence ID" value="ENSACDP00005023032.1"/>
    <property type="gene ID" value="ENSACDG00005016688.1"/>
</dbReference>
<keyword evidence="3 7" id="KW-0645">Protease</keyword>
<dbReference type="FunFam" id="3.40.50.1820:FF:000335">
    <property type="entry name" value="Carboxypeptidase"/>
    <property type="match status" value="1"/>
</dbReference>
<reference evidence="9" key="1">
    <citation type="submission" date="2025-08" db="UniProtKB">
        <authorList>
            <consortium name="Ensembl"/>
        </authorList>
    </citation>
    <scope>IDENTIFICATION</scope>
</reference>
<dbReference type="SMR" id="A0A8B9EKD5"/>
<reference evidence="9" key="2">
    <citation type="submission" date="2025-09" db="UniProtKB">
        <authorList>
            <consortium name="Ensembl"/>
        </authorList>
    </citation>
    <scope>IDENTIFICATION</scope>
</reference>
<accession>A0A8B9EKD5</accession>
<dbReference type="InterPro" id="IPR018202">
    <property type="entry name" value="Ser_caboxypep_ser_AS"/>
</dbReference>
<evidence type="ECO:0000256" key="1">
    <source>
        <dbReference type="ARBA" id="ARBA00009431"/>
    </source>
</evidence>